<dbReference type="SMART" id="SM00829">
    <property type="entry name" value="PKS_ER"/>
    <property type="match status" value="1"/>
</dbReference>
<dbReference type="RefSeq" id="WP_071893534.1">
    <property type="nucleotide sequence ID" value="NZ_CP018135.1"/>
</dbReference>
<dbReference type="InterPro" id="IPR013154">
    <property type="entry name" value="ADH-like_N"/>
</dbReference>
<dbReference type="Pfam" id="PF08240">
    <property type="entry name" value="ADH_N"/>
    <property type="match status" value="1"/>
</dbReference>
<sequence>MRVILFENYKQPVIEKDVPEPSVGDHDVLIRVEAASINHIDARLQAGEFKVILPYKMPVTLGHDLAGTILATGVAVTRFKSGDQVYARPRDFRIGTFAEKISVHEDDVALTPRSISTVEAASLPLVALTAWQALVDLGTVQAGQKVLIHAGAGGVGSIAIQIAKHLGAEVATTVSAKNIEFVRSLGADIAIDYRTQDFESELESYDFVLDSLGGANLEKSLKVVRRGGIVVGISGPPTPTFAREAGLNPVVRLAVAAMSFKTRRLARNLGVTYKFLLMKSSGEQLAQLAKLVDSGVVRPIVGATHPFEEAVSAIESLGTSGALGKEVLLGPGFAVDQPTES</sequence>
<dbReference type="PANTHER" id="PTHR11695">
    <property type="entry name" value="ALCOHOL DEHYDROGENASE RELATED"/>
    <property type="match status" value="1"/>
</dbReference>
<dbReference type="SUPFAM" id="SSF51735">
    <property type="entry name" value="NAD(P)-binding Rossmann-fold domains"/>
    <property type="match status" value="1"/>
</dbReference>
<keyword evidence="4" id="KW-1185">Reference proteome</keyword>
<dbReference type="CDD" id="cd05289">
    <property type="entry name" value="MDR_like_2"/>
    <property type="match status" value="1"/>
</dbReference>
<gene>
    <name evidence="3" type="ORF">BHE16_02385</name>
</gene>
<evidence type="ECO:0000313" key="3">
    <source>
        <dbReference type="EMBL" id="APF40056.1"/>
    </source>
</evidence>
<name>A0A1L2ZLN9_9MICC</name>
<dbReference type="Gene3D" id="3.40.50.720">
    <property type="entry name" value="NAD(P)-binding Rossmann-like Domain"/>
    <property type="match status" value="1"/>
</dbReference>
<evidence type="ECO:0000313" key="4">
    <source>
        <dbReference type="Proteomes" id="UP000183530"/>
    </source>
</evidence>
<reference evidence="3 4" key="1">
    <citation type="submission" date="2016-11" db="EMBL/GenBank/DDBJ databases">
        <title>Genome sequencing of Zhihengliuella aestuarii B18 antagonistic to Plasmodiophora brassicae.</title>
        <authorList>
            <person name="Luo Y."/>
        </authorList>
    </citation>
    <scope>NUCLEOTIDE SEQUENCE [LARGE SCALE GENOMIC DNA]</scope>
    <source>
        <strain evidence="3 4">B18</strain>
    </source>
</reference>
<dbReference type="InterPro" id="IPR011032">
    <property type="entry name" value="GroES-like_sf"/>
</dbReference>
<organism evidence="3 4">
    <name type="scientific">Neomicrococcus aestuarii</name>
    <dbReference type="NCBI Taxonomy" id="556325"/>
    <lineage>
        <taxon>Bacteria</taxon>
        <taxon>Bacillati</taxon>
        <taxon>Actinomycetota</taxon>
        <taxon>Actinomycetes</taxon>
        <taxon>Micrococcales</taxon>
        <taxon>Micrococcaceae</taxon>
        <taxon>Neomicrococcus</taxon>
    </lineage>
</organism>
<dbReference type="OrthoDB" id="3175656at2"/>
<dbReference type="STRING" id="556325.BHE16_02385"/>
<dbReference type="InterPro" id="IPR020843">
    <property type="entry name" value="ER"/>
</dbReference>
<accession>A0A1L2ZLN9</accession>
<keyword evidence="1" id="KW-0560">Oxidoreductase</keyword>
<dbReference type="KEGG" id="nae:BHE16_02385"/>
<dbReference type="GO" id="GO:0008270">
    <property type="term" value="F:zinc ion binding"/>
    <property type="evidence" value="ECO:0007669"/>
    <property type="project" value="InterPro"/>
</dbReference>
<protein>
    <submittedName>
        <fullName evidence="3">NADPH:quinone oxidoreductase</fullName>
    </submittedName>
</protein>
<evidence type="ECO:0000256" key="1">
    <source>
        <dbReference type="ARBA" id="ARBA00023002"/>
    </source>
</evidence>
<dbReference type="Proteomes" id="UP000183530">
    <property type="component" value="Chromosome"/>
</dbReference>
<dbReference type="Pfam" id="PF13602">
    <property type="entry name" value="ADH_zinc_N_2"/>
    <property type="match status" value="1"/>
</dbReference>
<dbReference type="EMBL" id="CP018135">
    <property type="protein sequence ID" value="APF40056.1"/>
    <property type="molecule type" value="Genomic_DNA"/>
</dbReference>
<dbReference type="InterPro" id="IPR002364">
    <property type="entry name" value="Quin_OxRdtase/zeta-crystal_CS"/>
</dbReference>
<dbReference type="SUPFAM" id="SSF50129">
    <property type="entry name" value="GroES-like"/>
    <property type="match status" value="1"/>
</dbReference>
<dbReference type="GO" id="GO:0016491">
    <property type="term" value="F:oxidoreductase activity"/>
    <property type="evidence" value="ECO:0007669"/>
    <property type="project" value="UniProtKB-KW"/>
</dbReference>
<dbReference type="AlphaFoldDB" id="A0A1L2ZLN9"/>
<dbReference type="PANTHER" id="PTHR11695:SF294">
    <property type="entry name" value="RETICULON-4-INTERACTING PROTEIN 1, MITOCHONDRIAL"/>
    <property type="match status" value="1"/>
</dbReference>
<proteinExistence type="predicted"/>
<evidence type="ECO:0000259" key="2">
    <source>
        <dbReference type="SMART" id="SM00829"/>
    </source>
</evidence>
<feature type="domain" description="Enoyl reductase (ER)" evidence="2">
    <location>
        <begin position="4"/>
        <end position="328"/>
    </location>
</feature>
<dbReference type="PROSITE" id="PS01162">
    <property type="entry name" value="QOR_ZETA_CRYSTAL"/>
    <property type="match status" value="1"/>
</dbReference>
<dbReference type="InterPro" id="IPR050700">
    <property type="entry name" value="YIM1/Zinc_Alcohol_DH_Fams"/>
</dbReference>
<dbReference type="Gene3D" id="3.90.180.10">
    <property type="entry name" value="Medium-chain alcohol dehydrogenases, catalytic domain"/>
    <property type="match status" value="1"/>
</dbReference>
<dbReference type="InterPro" id="IPR036291">
    <property type="entry name" value="NAD(P)-bd_dom_sf"/>
</dbReference>